<keyword evidence="3" id="KW-0378">Hydrolase</keyword>
<evidence type="ECO:0000313" key="7">
    <source>
        <dbReference type="Proteomes" id="UP000230069"/>
    </source>
</evidence>
<keyword evidence="4" id="KW-0325">Glycoprotein</keyword>
<evidence type="ECO:0008006" key="8">
    <source>
        <dbReference type="Google" id="ProtNLM"/>
    </source>
</evidence>
<comment type="similarity">
    <text evidence="1">Belongs to the 'GDSL' lipolytic enzyme family.</text>
</comment>
<organism evidence="6 7">
    <name type="scientific">Aquilegia coerulea</name>
    <name type="common">Rocky mountain columbine</name>
    <dbReference type="NCBI Taxonomy" id="218851"/>
    <lineage>
        <taxon>Eukaryota</taxon>
        <taxon>Viridiplantae</taxon>
        <taxon>Streptophyta</taxon>
        <taxon>Embryophyta</taxon>
        <taxon>Tracheophyta</taxon>
        <taxon>Spermatophyta</taxon>
        <taxon>Magnoliopsida</taxon>
        <taxon>Ranunculales</taxon>
        <taxon>Ranunculaceae</taxon>
        <taxon>Thalictroideae</taxon>
        <taxon>Aquilegia</taxon>
    </lineage>
</organism>
<dbReference type="Pfam" id="PF00657">
    <property type="entry name" value="Lipase_GDSL"/>
    <property type="match status" value="1"/>
</dbReference>
<gene>
    <name evidence="6" type="ORF">AQUCO_10000016v1</name>
</gene>
<dbReference type="Gene3D" id="3.40.50.1110">
    <property type="entry name" value="SGNH hydrolase"/>
    <property type="match status" value="1"/>
</dbReference>
<proteinExistence type="inferred from homology"/>
<dbReference type="Proteomes" id="UP000230069">
    <property type="component" value="Unassembled WGS sequence"/>
</dbReference>
<feature type="chain" id="PRO_5013579370" description="Acetylajmalan esterase-like" evidence="5">
    <location>
        <begin position="23"/>
        <end position="367"/>
    </location>
</feature>
<dbReference type="InParanoid" id="A0A2G5C444"/>
<protein>
    <recommendedName>
        <fullName evidence="8">Acetylajmalan esterase-like</fullName>
    </recommendedName>
</protein>
<dbReference type="SUPFAM" id="SSF52266">
    <property type="entry name" value="SGNH hydrolase"/>
    <property type="match status" value="1"/>
</dbReference>
<accession>A0A2G5C444</accession>
<evidence type="ECO:0000313" key="6">
    <source>
        <dbReference type="EMBL" id="PIA26052.1"/>
    </source>
</evidence>
<dbReference type="STRING" id="218851.A0A2G5C444"/>
<sequence>MGRNMNFFACFVLILFPCTAFGQNTCFFDAIYQFGDSISDTGNFIRESSVGASTYGRLPYGMTYFQKPTGRCSDGRLMIDFIASSFGLPYLNAYLDKYATFNNGVNFAVAASTALDTSVLRSKGIQPHFTNSSLSVQLGWFKNHLKTICSTETDCKKKLENSLFMIGEIGGNDYIYVMTMQLMQQNNGNFLKFVLQSSNGAMQEVIHLGARYVVVPGEFPVGCFPVFLSPLQNIVDQFAYDGLNCIPFGNMFAMYHNAQLIQAIAELKEEFPNVKILYADYYSAFLRVLQNAGNLGLEQDSLMKTCCGDGGGEHNFNFRKMCGQNGSQVCQDPGKRVSWDGIHLTEKAYKGMADWLINNLKPQLNCN</sequence>
<dbReference type="CDD" id="cd01837">
    <property type="entry name" value="SGNH_plant_lipase_like"/>
    <property type="match status" value="1"/>
</dbReference>
<dbReference type="AlphaFoldDB" id="A0A2G5C444"/>
<dbReference type="PANTHER" id="PTHR22835">
    <property type="entry name" value="ZINC FINGER FYVE DOMAIN CONTAINING PROTEIN"/>
    <property type="match status" value="1"/>
</dbReference>
<keyword evidence="2 5" id="KW-0732">Signal</keyword>
<evidence type="ECO:0000256" key="5">
    <source>
        <dbReference type="SAM" id="SignalP"/>
    </source>
</evidence>
<feature type="signal peptide" evidence="5">
    <location>
        <begin position="1"/>
        <end position="22"/>
    </location>
</feature>
<dbReference type="GO" id="GO:0016788">
    <property type="term" value="F:hydrolase activity, acting on ester bonds"/>
    <property type="evidence" value="ECO:0007669"/>
    <property type="project" value="InterPro"/>
</dbReference>
<name>A0A2G5C444_AQUCA</name>
<dbReference type="OrthoDB" id="1600564at2759"/>
<reference evidence="6 7" key="1">
    <citation type="submission" date="2017-09" db="EMBL/GenBank/DDBJ databases">
        <title>WGS assembly of Aquilegia coerulea Goldsmith.</title>
        <authorList>
            <person name="Hodges S."/>
            <person name="Kramer E."/>
            <person name="Nordborg M."/>
            <person name="Tomkins J."/>
            <person name="Borevitz J."/>
            <person name="Derieg N."/>
            <person name="Yan J."/>
            <person name="Mihaltcheva S."/>
            <person name="Hayes R.D."/>
            <person name="Rokhsar D."/>
        </authorList>
    </citation>
    <scope>NUCLEOTIDE SEQUENCE [LARGE SCALE GENOMIC DNA]</scope>
    <source>
        <strain evidence="7">cv. Goldsmith</strain>
    </source>
</reference>
<dbReference type="EMBL" id="KZ305116">
    <property type="protein sequence ID" value="PIA26052.1"/>
    <property type="molecule type" value="Genomic_DNA"/>
</dbReference>
<evidence type="ECO:0000256" key="2">
    <source>
        <dbReference type="ARBA" id="ARBA00022729"/>
    </source>
</evidence>
<evidence type="ECO:0000256" key="4">
    <source>
        <dbReference type="ARBA" id="ARBA00023180"/>
    </source>
</evidence>
<dbReference type="InterPro" id="IPR036514">
    <property type="entry name" value="SGNH_hydro_sf"/>
</dbReference>
<evidence type="ECO:0000256" key="3">
    <source>
        <dbReference type="ARBA" id="ARBA00022801"/>
    </source>
</evidence>
<evidence type="ECO:0000256" key="1">
    <source>
        <dbReference type="ARBA" id="ARBA00008668"/>
    </source>
</evidence>
<keyword evidence="7" id="KW-1185">Reference proteome</keyword>
<dbReference type="PANTHER" id="PTHR22835:SF517">
    <property type="entry name" value="GDSL-LIKE LIPASE_ACYLHYDROLASE FAMILY PROTEIN, EXPRESSED"/>
    <property type="match status" value="1"/>
</dbReference>
<dbReference type="InterPro" id="IPR035669">
    <property type="entry name" value="SGNH_plant_lipase-like"/>
</dbReference>
<dbReference type="InterPro" id="IPR001087">
    <property type="entry name" value="GDSL"/>
</dbReference>